<keyword evidence="2" id="KW-0597">Phosphoprotein</keyword>
<evidence type="ECO:0000313" key="8">
    <source>
        <dbReference type="EMBL" id="NGO73525.1"/>
    </source>
</evidence>
<dbReference type="InterPro" id="IPR020841">
    <property type="entry name" value="PKS_Beta-ketoAc_synthase_dom"/>
</dbReference>
<dbReference type="InterPro" id="IPR050091">
    <property type="entry name" value="PKS_NRPS_Biosynth_Enz"/>
</dbReference>
<dbReference type="Proteomes" id="UP000477722">
    <property type="component" value="Unassembled WGS sequence"/>
</dbReference>
<protein>
    <submittedName>
        <fullName evidence="8">SDR family NAD(P)-dependent oxidoreductase</fullName>
    </submittedName>
</protein>
<dbReference type="InterPro" id="IPR020806">
    <property type="entry name" value="PKS_PP-bd"/>
</dbReference>
<dbReference type="InterPro" id="IPR006162">
    <property type="entry name" value="Ppantetheine_attach_site"/>
</dbReference>
<evidence type="ECO:0000259" key="7">
    <source>
        <dbReference type="PROSITE" id="PS52004"/>
    </source>
</evidence>
<dbReference type="InterPro" id="IPR014031">
    <property type="entry name" value="Ketoacyl_synth_C"/>
</dbReference>
<evidence type="ECO:0000259" key="6">
    <source>
        <dbReference type="PROSITE" id="PS50075"/>
    </source>
</evidence>
<evidence type="ECO:0000256" key="1">
    <source>
        <dbReference type="ARBA" id="ARBA00022450"/>
    </source>
</evidence>
<dbReference type="GO" id="GO:0031177">
    <property type="term" value="F:phosphopantetheine binding"/>
    <property type="evidence" value="ECO:0007669"/>
    <property type="project" value="InterPro"/>
</dbReference>
<dbReference type="SUPFAM" id="SSF51735">
    <property type="entry name" value="NAD(P)-binding Rossmann-fold domains"/>
    <property type="match status" value="2"/>
</dbReference>
<dbReference type="GO" id="GO:0017000">
    <property type="term" value="P:antibiotic biosynthetic process"/>
    <property type="evidence" value="ECO:0007669"/>
    <property type="project" value="UniProtKB-ARBA"/>
</dbReference>
<dbReference type="SUPFAM" id="SSF47336">
    <property type="entry name" value="ACP-like"/>
    <property type="match status" value="1"/>
</dbReference>
<evidence type="ECO:0000256" key="5">
    <source>
        <dbReference type="ARBA" id="ARBA00023315"/>
    </source>
</evidence>
<keyword evidence="4" id="KW-0511">Multifunctional enzyme</keyword>
<dbReference type="InterPro" id="IPR036291">
    <property type="entry name" value="NAD(P)-bd_dom_sf"/>
</dbReference>
<dbReference type="SUPFAM" id="SSF53901">
    <property type="entry name" value="Thiolase-like"/>
    <property type="match status" value="1"/>
</dbReference>
<keyword evidence="9" id="KW-1185">Reference proteome</keyword>
<dbReference type="Gene3D" id="3.40.47.10">
    <property type="match status" value="1"/>
</dbReference>
<feature type="domain" description="Ketosynthase family 3 (KS3)" evidence="7">
    <location>
        <begin position="490"/>
        <end position="830"/>
    </location>
</feature>
<dbReference type="GO" id="GO:0006633">
    <property type="term" value="P:fatty acid biosynthetic process"/>
    <property type="evidence" value="ECO:0007669"/>
    <property type="project" value="InterPro"/>
</dbReference>
<evidence type="ECO:0000256" key="4">
    <source>
        <dbReference type="ARBA" id="ARBA00023268"/>
    </source>
</evidence>
<organism evidence="8 9">
    <name type="scientific">Streptomyces boncukensis</name>
    <dbReference type="NCBI Taxonomy" id="2711219"/>
    <lineage>
        <taxon>Bacteria</taxon>
        <taxon>Bacillati</taxon>
        <taxon>Actinomycetota</taxon>
        <taxon>Actinomycetes</taxon>
        <taxon>Kitasatosporales</taxon>
        <taxon>Streptomycetaceae</taxon>
        <taxon>Streptomyces</taxon>
    </lineage>
</organism>
<dbReference type="Pfam" id="PF00550">
    <property type="entry name" value="PP-binding"/>
    <property type="match status" value="1"/>
</dbReference>
<dbReference type="InterPro" id="IPR057326">
    <property type="entry name" value="KR_dom"/>
</dbReference>
<feature type="non-terminal residue" evidence="8">
    <location>
        <position position="830"/>
    </location>
</feature>
<dbReference type="Gene3D" id="1.10.1200.10">
    <property type="entry name" value="ACP-like"/>
    <property type="match status" value="1"/>
</dbReference>
<dbReference type="Pfam" id="PF08659">
    <property type="entry name" value="KR"/>
    <property type="match status" value="1"/>
</dbReference>
<dbReference type="AlphaFoldDB" id="A0A6G4X7M5"/>
<dbReference type="PROSITE" id="PS50075">
    <property type="entry name" value="CARRIER"/>
    <property type="match status" value="1"/>
</dbReference>
<dbReference type="InterPro" id="IPR013968">
    <property type="entry name" value="PKS_KR"/>
</dbReference>
<comment type="caution">
    <text evidence="8">The sequence shown here is derived from an EMBL/GenBank/DDBJ whole genome shotgun (WGS) entry which is preliminary data.</text>
</comment>
<dbReference type="InterPro" id="IPR014030">
    <property type="entry name" value="Ketoacyl_synth_N"/>
</dbReference>
<feature type="non-terminal residue" evidence="8">
    <location>
        <position position="1"/>
    </location>
</feature>
<keyword evidence="3" id="KW-0808">Transferase</keyword>
<dbReference type="InterPro" id="IPR016039">
    <property type="entry name" value="Thiolase-like"/>
</dbReference>
<dbReference type="EMBL" id="JAAKZZ010000773">
    <property type="protein sequence ID" value="NGO73525.1"/>
    <property type="molecule type" value="Genomic_DNA"/>
</dbReference>
<dbReference type="Pfam" id="PF00109">
    <property type="entry name" value="ketoacyl-synt"/>
    <property type="match status" value="1"/>
</dbReference>
<sequence length="830" mass="85469">GVPGVVRGEVSRVLGVVQEFLGEERFGGSRLVVLVEGLAGAAVGGLVRSAQSENPGRIVVADAGLEDVPLVVASGEPWVEVRDGVVRAARLTRVAPAPDAEPDADSVPAFTEDGTVLITGGTGGLGALFARHLVTVYGVRRLVLTSRRGMDAPGAAELVAELADLGGSAEVVACDVADREALAGVLAGRELSAVVHLAGVLDDGTVASLTPERVDTVLRPKADAAWHLHELTAEMDLSAFVLFSSASGVMGAPGQGNYAAANAYLDALAAHRREQGLPAHSLAWGLWGGGTGGMNAELGAGDRARMAQGGVLPLSAEDGVALFDAAVRLSTAVAVPAKLDLASLRAQSAALPPLFHGIVPAARRSAAGVRSDADSLRRRLAALPEDEWEGALLALVRGQAAAVLGYAGPDAVDPERAFRDLGFDSLAAVELRNGLAAETGLRLPSTLIFDYPSASALARQLLEDVSGTVDGADAVAAASGASRNTAAADDEPIAIVGMACRYPGGVTSPEELWQLVADGVDAISEFPVNRGWDIDSIYDPEGLRPDTSYTNRGGFLHDAGEFDPGFFGISPNEALMMDPQQRLLLETSWEVLERAGIDPATLRGSRTGVFAGMMYHDYTYNSSTGAIASGRVSYVLGLEGPSVTLDTACSSSLVALHLAIQALRSGECTLALAGGVAMMATPEVFIEFSRQRGLSPEGRSKSFSSDADGTVWGEGVGMLAVERLSDAERLGHPVLAVVRGTAVNQDGASNGLTAPNGPAQRRVIQQALANAGLTTGDVDLVEAHGTATTLGDPIEAQALLATYGQGRLEGRPLWLGSVKSNIGHTQAAAG</sequence>
<dbReference type="SMART" id="SM00825">
    <property type="entry name" value="PKS_KS"/>
    <property type="match status" value="1"/>
</dbReference>
<dbReference type="InterPro" id="IPR036736">
    <property type="entry name" value="ACP-like_sf"/>
</dbReference>
<evidence type="ECO:0000256" key="3">
    <source>
        <dbReference type="ARBA" id="ARBA00022679"/>
    </source>
</evidence>
<dbReference type="GO" id="GO:0004312">
    <property type="term" value="F:fatty acid synthase activity"/>
    <property type="evidence" value="ECO:0007669"/>
    <property type="project" value="TreeGrafter"/>
</dbReference>
<dbReference type="Pfam" id="PF02801">
    <property type="entry name" value="Ketoacyl-synt_C"/>
    <property type="match status" value="1"/>
</dbReference>
<dbReference type="PANTHER" id="PTHR43775:SF51">
    <property type="entry name" value="INACTIVE PHENOLPHTHIOCEROL SYNTHESIS POLYKETIDE SYNTHASE TYPE I PKS1-RELATED"/>
    <property type="match status" value="1"/>
</dbReference>
<dbReference type="GO" id="GO:0004315">
    <property type="term" value="F:3-oxoacyl-[acyl-carrier-protein] synthase activity"/>
    <property type="evidence" value="ECO:0007669"/>
    <property type="project" value="InterPro"/>
</dbReference>
<dbReference type="PROSITE" id="PS00012">
    <property type="entry name" value="PHOSPHOPANTETHEINE"/>
    <property type="match status" value="1"/>
</dbReference>
<dbReference type="PROSITE" id="PS00606">
    <property type="entry name" value="KS3_1"/>
    <property type="match status" value="1"/>
</dbReference>
<dbReference type="InterPro" id="IPR009081">
    <property type="entry name" value="PP-bd_ACP"/>
</dbReference>
<accession>A0A6G4X7M5</accession>
<dbReference type="CDD" id="cd00833">
    <property type="entry name" value="PKS"/>
    <property type="match status" value="1"/>
</dbReference>
<dbReference type="FunFam" id="1.10.1200.10:FF:000007">
    <property type="entry name" value="Probable polyketide synthase pks17"/>
    <property type="match status" value="1"/>
</dbReference>
<gene>
    <name evidence="8" type="ORF">G5C65_35395</name>
</gene>
<keyword evidence="1" id="KW-0596">Phosphopantetheine</keyword>
<dbReference type="PANTHER" id="PTHR43775">
    <property type="entry name" value="FATTY ACID SYNTHASE"/>
    <property type="match status" value="1"/>
</dbReference>
<dbReference type="CDD" id="cd08956">
    <property type="entry name" value="KR_3_FAS_SDR_x"/>
    <property type="match status" value="1"/>
</dbReference>
<dbReference type="PROSITE" id="PS52004">
    <property type="entry name" value="KS3_2"/>
    <property type="match status" value="1"/>
</dbReference>
<dbReference type="SMART" id="SM00823">
    <property type="entry name" value="PKS_PP"/>
    <property type="match status" value="1"/>
</dbReference>
<evidence type="ECO:0000256" key="2">
    <source>
        <dbReference type="ARBA" id="ARBA00022553"/>
    </source>
</evidence>
<dbReference type="Gene3D" id="3.40.50.720">
    <property type="entry name" value="NAD(P)-binding Rossmann-like Domain"/>
    <property type="match status" value="1"/>
</dbReference>
<name>A0A6G4X7M5_9ACTN</name>
<proteinExistence type="predicted"/>
<keyword evidence="5" id="KW-0012">Acyltransferase</keyword>
<dbReference type="SMART" id="SM01294">
    <property type="entry name" value="PKS_PP_betabranch"/>
    <property type="match status" value="1"/>
</dbReference>
<dbReference type="SMART" id="SM00822">
    <property type="entry name" value="PKS_KR"/>
    <property type="match status" value="1"/>
</dbReference>
<dbReference type="InterPro" id="IPR018201">
    <property type="entry name" value="Ketoacyl_synth_AS"/>
</dbReference>
<feature type="domain" description="Carrier" evidence="6">
    <location>
        <begin position="390"/>
        <end position="465"/>
    </location>
</feature>
<evidence type="ECO:0000313" key="9">
    <source>
        <dbReference type="Proteomes" id="UP000477722"/>
    </source>
</evidence>
<reference evidence="8 9" key="1">
    <citation type="submission" date="2020-02" db="EMBL/GenBank/DDBJ databases">
        <title>Whole-genome analyses of novel actinobacteria.</title>
        <authorList>
            <person name="Sahin N."/>
            <person name="Tatar D."/>
        </authorList>
    </citation>
    <scope>NUCLEOTIDE SEQUENCE [LARGE SCALE GENOMIC DNA]</scope>
    <source>
        <strain evidence="8 9">SB3404</strain>
    </source>
</reference>